<dbReference type="Proteomes" id="UP000663992">
    <property type="component" value="Unassembled WGS sequence"/>
</dbReference>
<accession>A0ABS3CS07</accession>
<comment type="similarity">
    <text evidence="1">Belongs to the bacterial solute-binding protein 3 family.</text>
</comment>
<dbReference type="RefSeq" id="WP_206593671.1">
    <property type="nucleotide sequence ID" value="NZ_JAFKCS010000006.1"/>
</dbReference>
<keyword evidence="3" id="KW-1185">Reference proteome</keyword>
<evidence type="ECO:0000313" key="2">
    <source>
        <dbReference type="EMBL" id="MBN7819830.1"/>
    </source>
</evidence>
<name>A0ABS3CS07_9ALTE</name>
<dbReference type="PANTHER" id="PTHR35936:SF25">
    <property type="entry name" value="ABC TRANSPORTER SUBSTRATE-BINDING PROTEIN"/>
    <property type="match status" value="1"/>
</dbReference>
<protein>
    <submittedName>
        <fullName evidence="2">Transporter substrate-binding domain-containing protein</fullName>
    </submittedName>
</protein>
<evidence type="ECO:0000256" key="1">
    <source>
        <dbReference type="ARBA" id="ARBA00010333"/>
    </source>
</evidence>
<dbReference type="SUPFAM" id="SSF53850">
    <property type="entry name" value="Periplasmic binding protein-like II"/>
    <property type="match status" value="1"/>
</dbReference>
<dbReference type="Gene3D" id="3.40.190.10">
    <property type="entry name" value="Periplasmic binding protein-like II"/>
    <property type="match status" value="2"/>
</dbReference>
<sequence length="239" mass="27186">MRLILFSVLLLATKLSFAKEPFILAAESSWPPYAKEDGQGISREIIEKAYALVGMKVTFVIVPYARALHLTKQGDVDGAFNVTRQQSTERDFLFGEEPLLQAAASFYFPPDSNLNFDSILDAPNRMSVAIIIGYEYGDLYDKQRYRFSEVAVTSQKQIIQLLRRNRVQSAIMFDRVAEYHLEQLKLPKDSIRKGPLNHISNIHVAFSRNRPSARDAMIKLDEGLRLLRLSHPQVNESAL</sequence>
<gene>
    <name evidence="2" type="ORF">J0A65_08130</name>
</gene>
<evidence type="ECO:0000313" key="3">
    <source>
        <dbReference type="Proteomes" id="UP000663992"/>
    </source>
</evidence>
<dbReference type="EMBL" id="JAFKCS010000006">
    <property type="protein sequence ID" value="MBN7819830.1"/>
    <property type="molecule type" value="Genomic_DNA"/>
</dbReference>
<reference evidence="2 3" key="1">
    <citation type="submission" date="2021-03" db="EMBL/GenBank/DDBJ databases">
        <title>novel species isolated from a fishpond in China.</title>
        <authorList>
            <person name="Lu H."/>
            <person name="Cai Z."/>
        </authorList>
    </citation>
    <scope>NUCLEOTIDE SEQUENCE [LARGE SCALE GENOMIC DNA]</scope>
    <source>
        <strain evidence="2 3">Y57</strain>
    </source>
</reference>
<dbReference type="PANTHER" id="PTHR35936">
    <property type="entry name" value="MEMBRANE-BOUND LYTIC MUREIN TRANSGLYCOSYLASE F"/>
    <property type="match status" value="1"/>
</dbReference>
<comment type="caution">
    <text evidence="2">The sequence shown here is derived from an EMBL/GenBank/DDBJ whole genome shotgun (WGS) entry which is preliminary data.</text>
</comment>
<proteinExistence type="inferred from homology"/>
<organism evidence="2 3">
    <name type="scientific">Bowmanella yangjiangensis</name>
    <dbReference type="NCBI Taxonomy" id="2811230"/>
    <lineage>
        <taxon>Bacteria</taxon>
        <taxon>Pseudomonadati</taxon>
        <taxon>Pseudomonadota</taxon>
        <taxon>Gammaproteobacteria</taxon>
        <taxon>Alteromonadales</taxon>
        <taxon>Alteromonadaceae</taxon>
        <taxon>Bowmanella</taxon>
    </lineage>
</organism>